<evidence type="ECO:0000256" key="2">
    <source>
        <dbReference type="ARBA" id="ARBA00023015"/>
    </source>
</evidence>
<dbReference type="PROSITE" id="PS00463">
    <property type="entry name" value="ZN2_CY6_FUNGAL_1"/>
    <property type="match status" value="1"/>
</dbReference>
<evidence type="ECO:0000256" key="3">
    <source>
        <dbReference type="ARBA" id="ARBA00023125"/>
    </source>
</evidence>
<accession>A0A2I1CXY1</accession>
<dbReference type="PANTHER" id="PTHR37534">
    <property type="entry name" value="TRANSCRIPTIONAL ACTIVATOR PROTEIN UGA3"/>
    <property type="match status" value="1"/>
</dbReference>
<dbReference type="EMBL" id="MSFM01000009">
    <property type="protein sequence ID" value="PKY02490.1"/>
    <property type="molecule type" value="Genomic_DNA"/>
</dbReference>
<feature type="region of interest" description="Disordered" evidence="6">
    <location>
        <begin position="1"/>
        <end position="44"/>
    </location>
</feature>
<dbReference type="Proteomes" id="UP000234254">
    <property type="component" value="Unassembled WGS sequence"/>
</dbReference>
<dbReference type="CDD" id="cd00067">
    <property type="entry name" value="GAL4"/>
    <property type="match status" value="1"/>
</dbReference>
<dbReference type="SUPFAM" id="SSF57701">
    <property type="entry name" value="Zn2/Cys6 DNA-binding domain"/>
    <property type="match status" value="1"/>
</dbReference>
<evidence type="ECO:0000313" key="8">
    <source>
        <dbReference type="EMBL" id="PKY02490.1"/>
    </source>
</evidence>
<evidence type="ECO:0000256" key="6">
    <source>
        <dbReference type="SAM" id="MobiDB-lite"/>
    </source>
</evidence>
<organism evidence="8 9">
    <name type="scientific">Aspergillus campestris (strain IBT 28561)</name>
    <dbReference type="NCBI Taxonomy" id="1392248"/>
    <lineage>
        <taxon>Eukaryota</taxon>
        <taxon>Fungi</taxon>
        <taxon>Dikarya</taxon>
        <taxon>Ascomycota</taxon>
        <taxon>Pezizomycotina</taxon>
        <taxon>Eurotiomycetes</taxon>
        <taxon>Eurotiomycetidae</taxon>
        <taxon>Eurotiales</taxon>
        <taxon>Aspergillaceae</taxon>
        <taxon>Aspergillus</taxon>
        <taxon>Aspergillus subgen. Circumdati</taxon>
    </lineage>
</organism>
<feature type="compositionally biased region" description="Polar residues" evidence="6">
    <location>
        <begin position="15"/>
        <end position="31"/>
    </location>
</feature>
<dbReference type="GO" id="GO:0008270">
    <property type="term" value="F:zinc ion binding"/>
    <property type="evidence" value="ECO:0007669"/>
    <property type="project" value="InterPro"/>
</dbReference>
<dbReference type="PROSITE" id="PS50048">
    <property type="entry name" value="ZN2_CY6_FUNGAL_2"/>
    <property type="match status" value="1"/>
</dbReference>
<name>A0A2I1CXY1_ASPC2</name>
<comment type="subcellular location">
    <subcellularLocation>
        <location evidence="1">Nucleus</location>
    </subcellularLocation>
</comment>
<gene>
    <name evidence="8" type="ORF">P168DRAFT_298264</name>
</gene>
<dbReference type="VEuPathDB" id="FungiDB:P168DRAFT_298264"/>
<protein>
    <submittedName>
        <fullName evidence="8">Sexual development transcription factor rosa</fullName>
    </submittedName>
</protein>
<evidence type="ECO:0000313" key="9">
    <source>
        <dbReference type="Proteomes" id="UP000234254"/>
    </source>
</evidence>
<keyword evidence="3" id="KW-0238">DNA-binding</keyword>
<dbReference type="OrthoDB" id="5294180at2759"/>
<dbReference type="RefSeq" id="XP_024691084.1">
    <property type="nucleotide sequence ID" value="XM_024838251.1"/>
</dbReference>
<dbReference type="Pfam" id="PF00172">
    <property type="entry name" value="Zn_clus"/>
    <property type="match status" value="1"/>
</dbReference>
<dbReference type="PANTHER" id="PTHR37534:SF12">
    <property type="entry name" value="ZN(2)-C6 FUNGAL-TYPE DOMAIN-CONTAINING PROTEIN"/>
    <property type="match status" value="1"/>
</dbReference>
<dbReference type="Gene3D" id="4.10.240.10">
    <property type="entry name" value="Zn(2)-C6 fungal-type DNA-binding domain"/>
    <property type="match status" value="1"/>
</dbReference>
<proteinExistence type="predicted"/>
<keyword evidence="5" id="KW-0539">Nucleus</keyword>
<evidence type="ECO:0000256" key="4">
    <source>
        <dbReference type="ARBA" id="ARBA00023163"/>
    </source>
</evidence>
<sequence>MYTTTAYAPMPLRAQPSTSRPNIFPIQDSTNPPIPGSPEKGKLRRSRSGCYTCRVRRKKCDEGRPACKACSSLSVNCEYTQPAWWSSVEQRRIQKERIKNKIRETKMLERRLNLEEQVRRLLPSPANVQYDFSRPPAYGSPYGSSYSSYLPTPGLTAGSPPYPYNSGVFTTLPETPLQNTSSWQNADTNSFCTMGTNLQPVLAPASISPCDQAYQRYDQPAPPNTDKPLSAYLKDTESLDERERLLLYHFVDDVLRLIFPILDLHKAGPVRAREILHSLETNKSYYHCSLSVSAIHLKTSAHPEAKSVERDIMQHRYKAVSHLTRALESDSGHDQILDATLAMIFFHCSVGAPDDHLPDIPWNQHFKAVADLINQLGLIDSSPYAALPFSVSLTAWIDILGATMLGRSPQFAHTYRTKHLSGISSGLKELMGCDDRVMYLISEIACLDSLKGSGRLDELNISHHVSALRAQIDHTEPVDFRLEDPCSASGEIDPEKLTMNMTAIFRVAARIYLYSLMPSFDRSEPSIFNLVEAAADLLQSIPTGPYGFDRSLVWPLLVVGTYSTPEGSFRGILAQRATALGESGDFGSFGRMYRVLQEVWKIADNPPMTPAYTTPSMLLPPSDHSYDQPLSFGSIPQVKTMGQPVKKQPVHWRDVMKRYGWRYLLI</sequence>
<keyword evidence="2" id="KW-0805">Transcription regulation</keyword>
<reference evidence="8" key="1">
    <citation type="submission" date="2016-12" db="EMBL/GenBank/DDBJ databases">
        <title>The genomes of Aspergillus section Nigri reveals drivers in fungal speciation.</title>
        <authorList>
            <consortium name="DOE Joint Genome Institute"/>
            <person name="Vesth T.C."/>
            <person name="Nybo J."/>
            <person name="Theobald S."/>
            <person name="Brandl J."/>
            <person name="Frisvad J.C."/>
            <person name="Nielsen K.F."/>
            <person name="Lyhne E.K."/>
            <person name="Kogle M.E."/>
            <person name="Kuo A."/>
            <person name="Riley R."/>
            <person name="Clum A."/>
            <person name="Nolan M."/>
            <person name="Lipzen A."/>
            <person name="Salamov A."/>
            <person name="Henrissat B."/>
            <person name="Wiebenga A."/>
            <person name="De vries R.P."/>
            <person name="Grigoriev I.V."/>
            <person name="Mortensen U.H."/>
            <person name="Andersen M.R."/>
            <person name="Baker S.E."/>
        </authorList>
    </citation>
    <scope>NUCLEOTIDE SEQUENCE</scope>
    <source>
        <strain evidence="8">IBT 28561</strain>
    </source>
</reference>
<dbReference type="InterPro" id="IPR036864">
    <property type="entry name" value="Zn2-C6_fun-type_DNA-bd_sf"/>
</dbReference>
<dbReference type="GO" id="GO:0009893">
    <property type="term" value="P:positive regulation of metabolic process"/>
    <property type="evidence" value="ECO:0007669"/>
    <property type="project" value="UniProtKB-ARBA"/>
</dbReference>
<dbReference type="SMART" id="SM00066">
    <property type="entry name" value="GAL4"/>
    <property type="match status" value="1"/>
</dbReference>
<evidence type="ECO:0000259" key="7">
    <source>
        <dbReference type="PROSITE" id="PS50048"/>
    </source>
</evidence>
<dbReference type="Pfam" id="PF11951">
    <property type="entry name" value="Fungal_trans_2"/>
    <property type="match status" value="1"/>
</dbReference>
<dbReference type="InterPro" id="IPR021858">
    <property type="entry name" value="Fun_TF"/>
</dbReference>
<dbReference type="AlphaFoldDB" id="A0A2I1CXY1"/>
<dbReference type="InterPro" id="IPR001138">
    <property type="entry name" value="Zn2Cys6_DnaBD"/>
</dbReference>
<dbReference type="GeneID" id="36545775"/>
<dbReference type="GO" id="GO:0000981">
    <property type="term" value="F:DNA-binding transcription factor activity, RNA polymerase II-specific"/>
    <property type="evidence" value="ECO:0007669"/>
    <property type="project" value="InterPro"/>
</dbReference>
<evidence type="ECO:0000256" key="1">
    <source>
        <dbReference type="ARBA" id="ARBA00004123"/>
    </source>
</evidence>
<keyword evidence="4" id="KW-0804">Transcription</keyword>
<dbReference type="GO" id="GO:0003677">
    <property type="term" value="F:DNA binding"/>
    <property type="evidence" value="ECO:0007669"/>
    <property type="project" value="UniProtKB-KW"/>
</dbReference>
<feature type="domain" description="Zn(2)-C6 fungal-type" evidence="7">
    <location>
        <begin position="49"/>
        <end position="79"/>
    </location>
</feature>
<dbReference type="GO" id="GO:0005634">
    <property type="term" value="C:nucleus"/>
    <property type="evidence" value="ECO:0007669"/>
    <property type="project" value="UniProtKB-SubCell"/>
</dbReference>
<keyword evidence="9" id="KW-1185">Reference proteome</keyword>
<comment type="caution">
    <text evidence="8">The sequence shown here is derived from an EMBL/GenBank/DDBJ whole genome shotgun (WGS) entry which is preliminary data.</text>
</comment>
<evidence type="ECO:0000256" key="5">
    <source>
        <dbReference type="ARBA" id="ARBA00023242"/>
    </source>
</evidence>